<feature type="region of interest" description="Disordered" evidence="15">
    <location>
        <begin position="33"/>
        <end position="58"/>
    </location>
</feature>
<evidence type="ECO:0000256" key="10">
    <source>
        <dbReference type="ARBA" id="ARBA00022833"/>
    </source>
</evidence>
<dbReference type="InterPro" id="IPR053238">
    <property type="entry name" value="RING-H2_zinc_finger"/>
</dbReference>
<dbReference type="InterPro" id="IPR001841">
    <property type="entry name" value="Znf_RING"/>
</dbReference>
<dbReference type="PANTHER" id="PTHR14155:SF581">
    <property type="entry name" value="OS06G0218300 PROTEIN"/>
    <property type="match status" value="1"/>
</dbReference>
<evidence type="ECO:0000256" key="14">
    <source>
        <dbReference type="PROSITE-ProRule" id="PRU00175"/>
    </source>
</evidence>
<keyword evidence="8 14" id="KW-0863">Zinc-finger</keyword>
<dbReference type="GO" id="GO:0061630">
    <property type="term" value="F:ubiquitin protein ligase activity"/>
    <property type="evidence" value="ECO:0007669"/>
    <property type="project" value="UniProtKB-EC"/>
</dbReference>
<keyword evidence="6 16" id="KW-0812">Transmembrane</keyword>
<comment type="caution">
    <text evidence="19">The sequence shown here is derived from an EMBL/GenBank/DDBJ whole genome shotgun (WGS) entry which is preliminary data.</text>
</comment>
<dbReference type="Proteomes" id="UP000636709">
    <property type="component" value="Unassembled WGS sequence"/>
</dbReference>
<dbReference type="PANTHER" id="PTHR14155">
    <property type="entry name" value="RING FINGER DOMAIN-CONTAINING"/>
    <property type="match status" value="1"/>
</dbReference>
<evidence type="ECO:0000256" key="12">
    <source>
        <dbReference type="ARBA" id="ARBA00023136"/>
    </source>
</evidence>
<sequence>MTPRHRHHAALPPLAAAALVLLFPLLLLVPASAQPPPSRDKDNGAGDDDGGGGGGYMQNQSQGFSAPMIVLLVALIVAFFFIGFFSVYMRRCGRGVSSSGGPTTIPAAALLALSRQEQREQEQQQRGLDPAVVASFPTMRYAEAKELRVGGKDAALECAVCLSEFDDDEELRFLPRCSHAFHPDCIGEWLAGHVTCPVCRCNLNPEQQQLAAAVAMNSGEVVAAREEGQQQQQDQVAIDLGRGGDEEEEMRRREEAMELERIGSQRRAVRLRSRSVRQPPAPLLVPRSHSTGHSLATRLDGDLERFTLRLPEHVRREMVAAGEESLRRTAPAAGRDHQQEEGRARLGRSDRWPSFITRTFSSRVPFWSASSRAPDAEAAAGATTEACTATARAAKREKTATDGGSVTPATKGSVRFDCLGGAAAAVSGARVGDGETEDEDEEKPIARQA</sequence>
<dbReference type="AlphaFoldDB" id="A0A835AJV4"/>
<evidence type="ECO:0000256" key="2">
    <source>
        <dbReference type="ARBA" id="ARBA00004167"/>
    </source>
</evidence>
<keyword evidence="11 16" id="KW-1133">Transmembrane helix</keyword>
<keyword evidence="12 16" id="KW-0472">Membrane</keyword>
<comment type="catalytic activity">
    <reaction evidence="1">
        <text>S-ubiquitinyl-[E2 ubiquitin-conjugating enzyme]-L-cysteine + [acceptor protein]-L-lysine = [E2 ubiquitin-conjugating enzyme]-L-cysteine + N(6)-ubiquitinyl-[acceptor protein]-L-lysine.</text>
        <dbReference type="EC" id="2.3.2.27"/>
    </reaction>
</comment>
<comment type="pathway">
    <text evidence="3">Protein modification; protein ubiquitination.</text>
</comment>
<evidence type="ECO:0000256" key="17">
    <source>
        <dbReference type="SAM" id="SignalP"/>
    </source>
</evidence>
<evidence type="ECO:0000256" key="1">
    <source>
        <dbReference type="ARBA" id="ARBA00000900"/>
    </source>
</evidence>
<feature type="signal peptide" evidence="17">
    <location>
        <begin position="1"/>
        <end position="33"/>
    </location>
</feature>
<dbReference type="EMBL" id="JACEFO010002429">
    <property type="protein sequence ID" value="KAF8660803.1"/>
    <property type="molecule type" value="Genomic_DNA"/>
</dbReference>
<evidence type="ECO:0000256" key="16">
    <source>
        <dbReference type="SAM" id="Phobius"/>
    </source>
</evidence>
<comment type="similarity">
    <text evidence="13">Belongs to the RING-type zinc finger family. ATL subfamily.</text>
</comment>
<evidence type="ECO:0000256" key="3">
    <source>
        <dbReference type="ARBA" id="ARBA00004906"/>
    </source>
</evidence>
<keyword evidence="10" id="KW-0862">Zinc</keyword>
<accession>A0A835AJV4</accession>
<evidence type="ECO:0000256" key="6">
    <source>
        <dbReference type="ARBA" id="ARBA00022692"/>
    </source>
</evidence>
<evidence type="ECO:0000256" key="11">
    <source>
        <dbReference type="ARBA" id="ARBA00022989"/>
    </source>
</evidence>
<keyword evidence="7" id="KW-0479">Metal-binding</keyword>
<keyword evidence="20" id="KW-1185">Reference proteome</keyword>
<comment type="subcellular location">
    <subcellularLocation>
        <location evidence="2">Membrane</location>
        <topology evidence="2">Single-pass membrane protein</topology>
    </subcellularLocation>
</comment>
<name>A0A835AJV4_9POAL</name>
<proteinExistence type="inferred from homology"/>
<feature type="region of interest" description="Disordered" evidence="15">
    <location>
        <begin position="390"/>
        <end position="413"/>
    </location>
</feature>
<reference evidence="19" key="1">
    <citation type="submission" date="2020-07" db="EMBL/GenBank/DDBJ databases">
        <title>Genome sequence and genetic diversity analysis of an under-domesticated orphan crop, white fonio (Digitaria exilis).</title>
        <authorList>
            <person name="Bennetzen J.L."/>
            <person name="Chen S."/>
            <person name="Ma X."/>
            <person name="Wang X."/>
            <person name="Yssel A.E.J."/>
            <person name="Chaluvadi S.R."/>
            <person name="Johnson M."/>
            <person name="Gangashetty P."/>
            <person name="Hamidou F."/>
            <person name="Sanogo M.D."/>
            <person name="Zwaenepoel A."/>
            <person name="Wallace J."/>
            <person name="Van De Peer Y."/>
            <person name="Van Deynze A."/>
        </authorList>
    </citation>
    <scope>NUCLEOTIDE SEQUENCE</scope>
    <source>
        <tissue evidence="19">Leaves</tissue>
    </source>
</reference>
<dbReference type="OrthoDB" id="8062037at2759"/>
<evidence type="ECO:0000256" key="5">
    <source>
        <dbReference type="ARBA" id="ARBA00022679"/>
    </source>
</evidence>
<dbReference type="CDD" id="cd16461">
    <property type="entry name" value="RING-H2_EL5-like"/>
    <property type="match status" value="1"/>
</dbReference>
<feature type="chain" id="PRO_5032891311" description="RING-type E3 ubiquitin transferase" evidence="17">
    <location>
        <begin position="34"/>
        <end position="449"/>
    </location>
</feature>
<evidence type="ECO:0000259" key="18">
    <source>
        <dbReference type="PROSITE" id="PS50089"/>
    </source>
</evidence>
<organism evidence="19 20">
    <name type="scientific">Digitaria exilis</name>
    <dbReference type="NCBI Taxonomy" id="1010633"/>
    <lineage>
        <taxon>Eukaryota</taxon>
        <taxon>Viridiplantae</taxon>
        <taxon>Streptophyta</taxon>
        <taxon>Embryophyta</taxon>
        <taxon>Tracheophyta</taxon>
        <taxon>Spermatophyta</taxon>
        <taxon>Magnoliopsida</taxon>
        <taxon>Liliopsida</taxon>
        <taxon>Poales</taxon>
        <taxon>Poaceae</taxon>
        <taxon>PACMAD clade</taxon>
        <taxon>Panicoideae</taxon>
        <taxon>Panicodae</taxon>
        <taxon>Paniceae</taxon>
        <taxon>Anthephorinae</taxon>
        <taxon>Digitaria</taxon>
    </lineage>
</organism>
<gene>
    <name evidence="19" type="ORF">HU200_057390</name>
</gene>
<feature type="compositionally biased region" description="Basic and acidic residues" evidence="15">
    <location>
        <begin position="334"/>
        <end position="348"/>
    </location>
</feature>
<dbReference type="GO" id="GO:0016020">
    <property type="term" value="C:membrane"/>
    <property type="evidence" value="ECO:0007669"/>
    <property type="project" value="UniProtKB-SubCell"/>
</dbReference>
<dbReference type="SMART" id="SM00184">
    <property type="entry name" value="RING"/>
    <property type="match status" value="1"/>
</dbReference>
<evidence type="ECO:0000313" key="19">
    <source>
        <dbReference type="EMBL" id="KAF8660803.1"/>
    </source>
</evidence>
<evidence type="ECO:0000256" key="15">
    <source>
        <dbReference type="SAM" id="MobiDB-lite"/>
    </source>
</evidence>
<evidence type="ECO:0000256" key="7">
    <source>
        <dbReference type="ARBA" id="ARBA00022723"/>
    </source>
</evidence>
<feature type="domain" description="RING-type" evidence="18">
    <location>
        <begin position="158"/>
        <end position="200"/>
    </location>
</feature>
<feature type="transmembrane region" description="Helical" evidence="16">
    <location>
        <begin position="64"/>
        <end position="88"/>
    </location>
</feature>
<keyword evidence="5" id="KW-0808">Transferase</keyword>
<keyword evidence="9" id="KW-0833">Ubl conjugation pathway</keyword>
<evidence type="ECO:0000256" key="4">
    <source>
        <dbReference type="ARBA" id="ARBA00012483"/>
    </source>
</evidence>
<dbReference type="PROSITE" id="PS50089">
    <property type="entry name" value="ZF_RING_2"/>
    <property type="match status" value="1"/>
</dbReference>
<evidence type="ECO:0000256" key="8">
    <source>
        <dbReference type="ARBA" id="ARBA00022771"/>
    </source>
</evidence>
<evidence type="ECO:0000256" key="9">
    <source>
        <dbReference type="ARBA" id="ARBA00022786"/>
    </source>
</evidence>
<dbReference type="Pfam" id="PF13639">
    <property type="entry name" value="zf-RING_2"/>
    <property type="match status" value="1"/>
</dbReference>
<dbReference type="InterPro" id="IPR013083">
    <property type="entry name" value="Znf_RING/FYVE/PHD"/>
</dbReference>
<dbReference type="SUPFAM" id="SSF57850">
    <property type="entry name" value="RING/U-box"/>
    <property type="match status" value="1"/>
</dbReference>
<dbReference type="GO" id="GO:0008270">
    <property type="term" value="F:zinc ion binding"/>
    <property type="evidence" value="ECO:0007669"/>
    <property type="project" value="UniProtKB-KW"/>
</dbReference>
<feature type="region of interest" description="Disordered" evidence="15">
    <location>
        <begin position="425"/>
        <end position="449"/>
    </location>
</feature>
<evidence type="ECO:0000313" key="20">
    <source>
        <dbReference type="Proteomes" id="UP000636709"/>
    </source>
</evidence>
<protein>
    <recommendedName>
        <fullName evidence="4">RING-type E3 ubiquitin transferase</fullName>
        <ecNumber evidence="4">2.3.2.27</ecNumber>
    </recommendedName>
</protein>
<dbReference type="Gramene" id="Dexi4A01G0008300.1">
    <property type="protein sequence ID" value="Dexi4A01G0008300.1:cds"/>
    <property type="gene ID" value="Dexi4A01G0008300"/>
</dbReference>
<dbReference type="FunFam" id="3.30.40.10:FF:000187">
    <property type="entry name" value="E3 ubiquitin-protein ligase ATL6"/>
    <property type="match status" value="1"/>
</dbReference>
<dbReference type="Gene3D" id="3.30.40.10">
    <property type="entry name" value="Zinc/RING finger domain, C3HC4 (zinc finger)"/>
    <property type="match status" value="1"/>
</dbReference>
<keyword evidence="17" id="KW-0732">Signal</keyword>
<dbReference type="EC" id="2.3.2.27" evidence="4"/>
<feature type="region of interest" description="Disordered" evidence="15">
    <location>
        <begin position="320"/>
        <end position="348"/>
    </location>
</feature>
<evidence type="ECO:0000256" key="13">
    <source>
        <dbReference type="ARBA" id="ARBA00024209"/>
    </source>
</evidence>